<keyword evidence="3" id="KW-1185">Reference proteome</keyword>
<dbReference type="InterPro" id="IPR000320">
    <property type="entry name" value="Hedgehog_signalling_dom"/>
</dbReference>
<dbReference type="GO" id="GO:0005509">
    <property type="term" value="F:calcium ion binding"/>
    <property type="evidence" value="ECO:0007669"/>
    <property type="project" value="TreeGrafter"/>
</dbReference>
<evidence type="ECO:0000313" key="3">
    <source>
        <dbReference type="Proteomes" id="UP000886998"/>
    </source>
</evidence>
<dbReference type="Gene3D" id="3.30.1380.10">
    <property type="match status" value="1"/>
</dbReference>
<dbReference type="SUPFAM" id="SSF55166">
    <property type="entry name" value="Hedgehog/DD-peptidase"/>
    <property type="match status" value="1"/>
</dbReference>
<evidence type="ECO:0000259" key="1">
    <source>
        <dbReference type="Pfam" id="PF01085"/>
    </source>
</evidence>
<dbReference type="AlphaFoldDB" id="A0A8X6XBU5"/>
<proteinExistence type="predicted"/>
<dbReference type="GO" id="GO:0007267">
    <property type="term" value="P:cell-cell signaling"/>
    <property type="evidence" value="ECO:0007669"/>
    <property type="project" value="InterPro"/>
</dbReference>
<dbReference type="InterPro" id="IPR050387">
    <property type="entry name" value="Hedgehog_Signaling"/>
</dbReference>
<feature type="domain" description="Hedgehog N-terminal signalling" evidence="1">
    <location>
        <begin position="37"/>
        <end position="113"/>
    </location>
</feature>
<comment type="caution">
    <text evidence="2">The sequence shown here is derived from an EMBL/GenBank/DDBJ whole genome shotgun (WGS) entry which is preliminary data.</text>
</comment>
<dbReference type="GO" id="GO:0010468">
    <property type="term" value="P:regulation of gene expression"/>
    <property type="evidence" value="ECO:0007669"/>
    <property type="project" value="TreeGrafter"/>
</dbReference>
<dbReference type="PANTHER" id="PTHR11889">
    <property type="entry name" value="HEDGEHOG"/>
    <property type="match status" value="1"/>
</dbReference>
<gene>
    <name evidence="2" type="primary">dhh-a</name>
    <name evidence="2" type="ORF">TNIN_141271</name>
</gene>
<accession>A0A8X6XBU5</accession>
<dbReference type="GO" id="GO:0005113">
    <property type="term" value="F:patched binding"/>
    <property type="evidence" value="ECO:0007669"/>
    <property type="project" value="TreeGrafter"/>
</dbReference>
<reference evidence="2" key="1">
    <citation type="submission" date="2020-08" db="EMBL/GenBank/DDBJ databases">
        <title>Multicomponent nature underlies the extraordinary mechanical properties of spider dragline silk.</title>
        <authorList>
            <person name="Kono N."/>
            <person name="Nakamura H."/>
            <person name="Mori M."/>
            <person name="Yoshida Y."/>
            <person name="Ohtoshi R."/>
            <person name="Malay A.D."/>
            <person name="Moran D.A.P."/>
            <person name="Tomita M."/>
            <person name="Numata K."/>
            <person name="Arakawa K."/>
        </authorList>
    </citation>
    <scope>NUCLEOTIDE SEQUENCE</scope>
</reference>
<sequence length="147" mass="16967">MVQKETLRICNRPFSILKKHIFLLLCFALFYTGVYACSPGRSGARRRSIRKLTPLVFKQHVPNVPENSLGASGPSEKRIQRGDARFKELILNYNADIVYKDKRGTGADRVMTQVEIDFHTMRGLSWNLCYKLRDTLETQGMRLVLKF</sequence>
<dbReference type="OrthoDB" id="5212at2759"/>
<organism evidence="2 3">
    <name type="scientific">Trichonephila inaurata madagascariensis</name>
    <dbReference type="NCBI Taxonomy" id="2747483"/>
    <lineage>
        <taxon>Eukaryota</taxon>
        <taxon>Metazoa</taxon>
        <taxon>Ecdysozoa</taxon>
        <taxon>Arthropoda</taxon>
        <taxon>Chelicerata</taxon>
        <taxon>Arachnida</taxon>
        <taxon>Araneae</taxon>
        <taxon>Araneomorphae</taxon>
        <taxon>Entelegynae</taxon>
        <taxon>Araneoidea</taxon>
        <taxon>Nephilidae</taxon>
        <taxon>Trichonephila</taxon>
        <taxon>Trichonephila inaurata</taxon>
    </lineage>
</organism>
<dbReference type="PANTHER" id="PTHR11889:SF31">
    <property type="entry name" value="PROTEIN HEDGEHOG"/>
    <property type="match status" value="1"/>
</dbReference>
<dbReference type="GO" id="GO:0001708">
    <property type="term" value="P:cell fate specification"/>
    <property type="evidence" value="ECO:0007669"/>
    <property type="project" value="TreeGrafter"/>
</dbReference>
<dbReference type="EMBL" id="BMAV01007203">
    <property type="protein sequence ID" value="GFY49885.1"/>
    <property type="molecule type" value="Genomic_DNA"/>
</dbReference>
<dbReference type="Pfam" id="PF01085">
    <property type="entry name" value="HH_signal"/>
    <property type="match status" value="1"/>
</dbReference>
<dbReference type="Proteomes" id="UP000886998">
    <property type="component" value="Unassembled WGS sequence"/>
</dbReference>
<dbReference type="InterPro" id="IPR009045">
    <property type="entry name" value="Zn_M74/Hedgehog-like"/>
</dbReference>
<dbReference type="GO" id="GO:0007224">
    <property type="term" value="P:smoothened signaling pathway"/>
    <property type="evidence" value="ECO:0007669"/>
    <property type="project" value="TreeGrafter"/>
</dbReference>
<protein>
    <submittedName>
        <fullName evidence="2">Desert hedgehog protein A</fullName>
    </submittedName>
</protein>
<dbReference type="GO" id="GO:0005615">
    <property type="term" value="C:extracellular space"/>
    <property type="evidence" value="ECO:0007669"/>
    <property type="project" value="TreeGrafter"/>
</dbReference>
<evidence type="ECO:0000313" key="2">
    <source>
        <dbReference type="EMBL" id="GFY49885.1"/>
    </source>
</evidence>
<name>A0A8X6XBU5_9ARAC</name>